<keyword evidence="4" id="KW-1185">Reference proteome</keyword>
<evidence type="ECO:0000256" key="1">
    <source>
        <dbReference type="ARBA" id="ARBA00022737"/>
    </source>
</evidence>
<feature type="region of interest" description="Disordered" evidence="2">
    <location>
        <begin position="168"/>
        <end position="187"/>
    </location>
</feature>
<reference evidence="3" key="1">
    <citation type="submission" date="2023-10" db="EMBL/GenBank/DDBJ databases">
        <authorList>
            <person name="Chen Y."/>
            <person name="Shah S."/>
            <person name="Dougan E. K."/>
            <person name="Thang M."/>
            <person name="Chan C."/>
        </authorList>
    </citation>
    <scope>NUCLEOTIDE SEQUENCE [LARGE SCALE GENOMIC DNA]</scope>
</reference>
<organism evidence="3 4">
    <name type="scientific">Prorocentrum cordatum</name>
    <dbReference type="NCBI Taxonomy" id="2364126"/>
    <lineage>
        <taxon>Eukaryota</taxon>
        <taxon>Sar</taxon>
        <taxon>Alveolata</taxon>
        <taxon>Dinophyceae</taxon>
        <taxon>Prorocentrales</taxon>
        <taxon>Prorocentraceae</taxon>
        <taxon>Prorocentrum</taxon>
    </lineage>
</organism>
<accession>A0ABN9V8C4</accession>
<evidence type="ECO:0000313" key="4">
    <source>
        <dbReference type="Proteomes" id="UP001189429"/>
    </source>
</evidence>
<evidence type="ECO:0008006" key="5">
    <source>
        <dbReference type="Google" id="ProtNLM"/>
    </source>
</evidence>
<proteinExistence type="predicted"/>
<dbReference type="PANTHER" id="PTHR47447">
    <property type="entry name" value="OS03G0856100 PROTEIN"/>
    <property type="match status" value="1"/>
</dbReference>
<gene>
    <name evidence="3" type="ORF">PCOR1329_LOCUS55520</name>
</gene>
<dbReference type="InterPro" id="IPR002885">
    <property type="entry name" value="PPR_rpt"/>
</dbReference>
<protein>
    <recommendedName>
        <fullName evidence="5">Pentacotripeptide-repeat region of PRORP domain-containing protein</fullName>
    </recommendedName>
</protein>
<feature type="compositionally biased region" description="Gly residues" evidence="2">
    <location>
        <begin position="178"/>
        <end position="187"/>
    </location>
</feature>
<comment type="caution">
    <text evidence="3">The sequence shown here is derived from an EMBL/GenBank/DDBJ whole genome shotgun (WGS) entry which is preliminary data.</text>
</comment>
<keyword evidence="1" id="KW-0677">Repeat</keyword>
<name>A0ABN9V8C4_9DINO</name>
<dbReference type="Gene3D" id="1.25.40.10">
    <property type="entry name" value="Tetratricopeptide repeat domain"/>
    <property type="match status" value="1"/>
</dbReference>
<evidence type="ECO:0000313" key="3">
    <source>
        <dbReference type="EMBL" id="CAK0869026.1"/>
    </source>
</evidence>
<dbReference type="Proteomes" id="UP001189429">
    <property type="component" value="Unassembled WGS sequence"/>
</dbReference>
<dbReference type="PANTHER" id="PTHR47447:SF17">
    <property type="entry name" value="OS12G0638900 PROTEIN"/>
    <property type="match status" value="1"/>
</dbReference>
<dbReference type="EMBL" id="CAUYUJ010016810">
    <property type="protein sequence ID" value="CAK0869026.1"/>
    <property type="molecule type" value="Genomic_DNA"/>
</dbReference>
<dbReference type="InterPro" id="IPR011990">
    <property type="entry name" value="TPR-like_helical_dom_sf"/>
</dbReference>
<sequence>MPGAACAPDEFTHCALIGALGAAAEPDEAERHLRAVLRGAFPAAVSPRSRQVAFHAAMKARARTGDHARTRELLALMELSGVEPNLLHFNALLTSCAPLALAGHARDVFGEMLARRITPDIASWTVLVSCHRREYQRCAEIVSQMRSSSVEPGARALGELRRAALLAGAPPRARAPRGPGGAAAPGG</sequence>
<evidence type="ECO:0000256" key="2">
    <source>
        <dbReference type="SAM" id="MobiDB-lite"/>
    </source>
</evidence>
<dbReference type="Pfam" id="PF13812">
    <property type="entry name" value="PPR_3"/>
    <property type="match status" value="1"/>
</dbReference>